<dbReference type="AlphaFoldDB" id="A0A0K1XGI1"/>
<comment type="similarity">
    <text evidence="10">Belongs to the RecC family.</text>
</comment>
<evidence type="ECO:0000313" key="13">
    <source>
        <dbReference type="Proteomes" id="UP000063953"/>
    </source>
</evidence>
<dbReference type="HAMAP" id="MF_01486">
    <property type="entry name" value="RecC"/>
    <property type="match status" value="1"/>
</dbReference>
<organism evidence="12 13">
    <name type="scientific">Thiopseudomonas alkaliphila</name>
    <dbReference type="NCBI Taxonomy" id="1697053"/>
    <lineage>
        <taxon>Bacteria</taxon>
        <taxon>Pseudomonadati</taxon>
        <taxon>Pseudomonadota</taxon>
        <taxon>Gammaproteobacteria</taxon>
        <taxon>Pseudomonadales</taxon>
        <taxon>Pseudomonadaceae</taxon>
        <taxon>Thiopseudomonas</taxon>
    </lineage>
</organism>
<keyword evidence="5 10" id="KW-0347">Helicase</keyword>
<keyword evidence="9 10" id="KW-0234">DNA repair</keyword>
<keyword evidence="6 10" id="KW-0269">Exonuclease</keyword>
<sequence>MVIHSNQLEDLRALVVHWLKTHPLLPLENEIFLVQSNGIAQWLKLALASDEHMQIAAATEIALPGRFLWKIYRNVLGTETIAKQSALDKAPLTWRLMRLLPTVLDNPLYAPLKRFLADDESLRKRYQLAERLADLYDQYQVYRADWLEDWEQQQAQLRINANQLKKLTAVQQQTVDWQADLWRVMLEDVGQEAINSSRAGVHQHFMQRMEQLSQAPQGLPRRVIIFGISSLPAQTVEALAAISRFTQVLLCVHNPCQHHWGDIVEDRHLLNHQYKRHATKQGMPSEVDLETLHQHAQPLLAAWGKQGRDYINLLDQHDDPEHYLERFKAINQRIDLFDPMPTSHLLGQLQDDILQLRSLSETQQQWPAINPEQDQSIQFAICHSALREIEVLHDHLLKSFNQDSTLRPRDVIVMVPNIDQYAPLIQAVFGQYALQDERFIPFTLSDQTQRGNDPLMIAVERLLHLPELRITANEVLEWLDVPAIREHFSISQAQLPLLQRWLQGAGVRWGLNQAHRQQLGLSAIDAQNSWLFGLRRMLMGYAAGDSERLLGIEPYAEVAGLEAALLGPLYEMLQALEQLLGEMYQEQTAAQWASVFANLLSRFFTASNEREAVLLQRLQQGLEQWLSLCEDAAFDQLLPLMVAREAWLTQVETDRLSQRFLAGAVNFCTLMPMRAIPFKTVCLLGMNDADYPRAPTPLDFDLMANDYRPGDRSRREDDRYLLLEALLSAREQLYISWVGRSVRDNTELPPSVLVGQLREHLNAGWQATTQQPLVNALTTEHALQPFSSRYFAADSGYFTYAKEWAQNFMSDTDRLPSPSYPTYRTAVLEPQTVSLAQFQRFMRNPVESFLHEQLQVNLRRYANELEDTEPFALDALQVFSIKRQVLNQATARLSPEHSAEQYVQAELQRLQGQGILPLAGFAEHCILQMQAGLVEQLTSYQQLIKEWPYLNQQPKPLSYQYRSTELTGWLGGLRQKAANSSELAAIYLEPNVLKKGNNWRAHRLLNAYITHVLAAANGINLTSIIQSEGMQVIFQPEPQLPAQQQVQEWLEIWEQHLLEPLPIAQKTAFVFLEALAKGPLEASTEQAQQQAKKTYEGDDYQVTGEVQQSPALARFYPDFTALSADQRFFQLAHVLYAALHRSLTLAGVKQEDN</sequence>
<dbReference type="InterPro" id="IPR013986">
    <property type="entry name" value="DExx_box_DNA_helicase_dom_sf"/>
</dbReference>
<dbReference type="EMBL" id="CP012365">
    <property type="protein sequence ID" value="AKX60500.1"/>
    <property type="molecule type" value="Genomic_DNA"/>
</dbReference>
<evidence type="ECO:0000256" key="7">
    <source>
        <dbReference type="ARBA" id="ARBA00022840"/>
    </source>
</evidence>
<dbReference type="PANTHER" id="PTHR30591:SF1">
    <property type="entry name" value="RECBCD ENZYME SUBUNIT RECC"/>
    <property type="match status" value="1"/>
</dbReference>
<evidence type="ECO:0000256" key="2">
    <source>
        <dbReference type="ARBA" id="ARBA00022741"/>
    </source>
</evidence>
<dbReference type="InterPro" id="IPR011335">
    <property type="entry name" value="Restrct_endonuc-II-like"/>
</dbReference>
<dbReference type="Pfam" id="PF17946">
    <property type="entry name" value="RecC_C"/>
    <property type="match status" value="1"/>
</dbReference>
<dbReference type="GO" id="GO:0008854">
    <property type="term" value="F:exodeoxyribonuclease V activity"/>
    <property type="evidence" value="ECO:0007669"/>
    <property type="project" value="InterPro"/>
</dbReference>
<comment type="miscellaneous">
    <text evidence="10">In the RecBCD complex, RecB has a slow 3'-5' helicase, an exonuclease activity and loads RecA onto ssDNA, RecD has a fast 5'-3' helicase activity, while RecC stimulates the ATPase and processivity of the RecB helicase and contributes to recognition of the Chi site.</text>
</comment>
<dbReference type="InterPro" id="IPR041500">
    <property type="entry name" value="RecC_C"/>
</dbReference>
<keyword evidence="3 10" id="KW-0227">DNA damage</keyword>
<keyword evidence="13" id="KW-1185">Reference proteome</keyword>
<protein>
    <recommendedName>
        <fullName evidence="10">RecBCD enzyme subunit RecC</fullName>
    </recommendedName>
    <alternativeName>
        <fullName evidence="10">Exonuclease V subunit RecC</fullName>
        <shortName evidence="10">ExoV subunit RecC</shortName>
    </alternativeName>
    <alternativeName>
        <fullName evidence="10">Helicase/nuclease RecBCD subunit RecC</fullName>
    </alternativeName>
</protein>
<dbReference type="Gene3D" id="3.40.50.300">
    <property type="entry name" value="P-loop containing nucleotide triphosphate hydrolases"/>
    <property type="match status" value="2"/>
</dbReference>
<keyword evidence="8 10" id="KW-0238">DNA-binding</keyword>
<dbReference type="Gene3D" id="1.10.10.160">
    <property type="match status" value="1"/>
</dbReference>
<evidence type="ECO:0000256" key="3">
    <source>
        <dbReference type="ARBA" id="ARBA00022763"/>
    </source>
</evidence>
<dbReference type="PIRSF" id="PIRSF000980">
    <property type="entry name" value="RecC"/>
    <property type="match status" value="1"/>
</dbReference>
<evidence type="ECO:0000256" key="5">
    <source>
        <dbReference type="ARBA" id="ARBA00022806"/>
    </source>
</evidence>
<keyword evidence="1 10" id="KW-0540">Nuclease</keyword>
<dbReference type="Proteomes" id="UP000063953">
    <property type="component" value="Chromosome"/>
</dbReference>
<comment type="subunit">
    <text evidence="10">Heterotrimer of RecB, RecC and RecD. All subunits contribute to DNA-binding.</text>
</comment>
<evidence type="ECO:0000256" key="4">
    <source>
        <dbReference type="ARBA" id="ARBA00022801"/>
    </source>
</evidence>
<reference evidence="12 13" key="1">
    <citation type="journal article" date="2015" name="Genome Announc.">
        <title>Genome Sequences of Oblitimonas alkaliphila gen. nov. sp. nov. (Proposed), a Novel Bacterium of the Pseudomonadaceae Family.</title>
        <authorList>
            <person name="Lauer A.C."/>
            <person name="Nicholson A.C."/>
            <person name="Humrighouse B.W."/>
            <person name="Emery B."/>
            <person name="Drobish A."/>
            <person name="Juieng P."/>
            <person name="Loparev V."/>
            <person name="McQuiston J.R."/>
        </authorList>
    </citation>
    <scope>NUCLEOTIDE SEQUENCE [LARGE SCALE GENOMIC DNA]</scope>
    <source>
        <strain evidence="12 13">E5571</strain>
    </source>
</reference>
<accession>A0A0K1XGI1</accession>
<dbReference type="Gene3D" id="3.40.50.10930">
    <property type="match status" value="1"/>
</dbReference>
<dbReference type="GO" id="GO:0003677">
    <property type="term" value="F:DNA binding"/>
    <property type="evidence" value="ECO:0007669"/>
    <property type="project" value="UniProtKB-UniRule"/>
</dbReference>
<dbReference type="SUPFAM" id="SSF52540">
    <property type="entry name" value="P-loop containing nucleoside triphosphate hydrolases"/>
    <property type="match status" value="2"/>
</dbReference>
<gene>
    <name evidence="10" type="primary">recC</name>
    <name evidence="12" type="ORF">AKN88_00600</name>
</gene>
<keyword evidence="4 10" id="KW-0378">Hydrolase</keyword>
<keyword evidence="2 10" id="KW-0547">Nucleotide-binding</keyword>
<evidence type="ECO:0000256" key="9">
    <source>
        <dbReference type="ARBA" id="ARBA00023204"/>
    </source>
</evidence>
<dbReference type="InterPro" id="IPR006697">
    <property type="entry name" value="RecC"/>
</dbReference>
<name>A0A0K1XGI1_9GAMM</name>
<feature type="domain" description="RecC C-terminal" evidence="11">
    <location>
        <begin position="830"/>
        <end position="1075"/>
    </location>
</feature>
<evidence type="ECO:0000256" key="6">
    <source>
        <dbReference type="ARBA" id="ARBA00022839"/>
    </source>
</evidence>
<proteinExistence type="inferred from homology"/>
<dbReference type="PANTHER" id="PTHR30591">
    <property type="entry name" value="RECBCD ENZYME SUBUNIT RECC"/>
    <property type="match status" value="1"/>
</dbReference>
<dbReference type="PATRIC" id="fig|1698449.3.peg.118"/>
<evidence type="ECO:0000259" key="11">
    <source>
        <dbReference type="Pfam" id="PF17946"/>
    </source>
</evidence>
<dbReference type="SUPFAM" id="SSF52980">
    <property type="entry name" value="Restriction endonuclease-like"/>
    <property type="match status" value="1"/>
</dbReference>
<dbReference type="GO" id="GO:0009338">
    <property type="term" value="C:exodeoxyribonuclease V complex"/>
    <property type="evidence" value="ECO:0007669"/>
    <property type="project" value="InterPro"/>
</dbReference>
<dbReference type="Gene3D" id="1.10.10.990">
    <property type="match status" value="1"/>
</dbReference>
<evidence type="ECO:0000256" key="1">
    <source>
        <dbReference type="ARBA" id="ARBA00022722"/>
    </source>
</evidence>
<evidence type="ECO:0000313" key="12">
    <source>
        <dbReference type="EMBL" id="AKX60500.1"/>
    </source>
</evidence>
<dbReference type="NCBIfam" id="TIGR01450">
    <property type="entry name" value="recC"/>
    <property type="match status" value="1"/>
</dbReference>
<evidence type="ECO:0000256" key="10">
    <source>
        <dbReference type="HAMAP-Rule" id="MF_01486"/>
    </source>
</evidence>
<dbReference type="GO" id="GO:0005524">
    <property type="term" value="F:ATP binding"/>
    <property type="evidence" value="ECO:0007669"/>
    <property type="project" value="UniProtKB-UniRule"/>
</dbReference>
<dbReference type="InterPro" id="IPR027417">
    <property type="entry name" value="P-loop_NTPase"/>
</dbReference>
<evidence type="ECO:0000256" key="8">
    <source>
        <dbReference type="ARBA" id="ARBA00023125"/>
    </source>
</evidence>
<dbReference type="Pfam" id="PF04257">
    <property type="entry name" value="Exonuc_V_gamma"/>
    <property type="match status" value="1"/>
</dbReference>
<dbReference type="GO" id="GO:0000724">
    <property type="term" value="P:double-strand break repair via homologous recombination"/>
    <property type="evidence" value="ECO:0007669"/>
    <property type="project" value="UniProtKB-UniRule"/>
</dbReference>
<dbReference type="STRING" id="1697053.AKN87_02495"/>
<keyword evidence="7 10" id="KW-0067">ATP-binding</keyword>
<dbReference type="GO" id="GO:0003678">
    <property type="term" value="F:DNA helicase activity"/>
    <property type="evidence" value="ECO:0007669"/>
    <property type="project" value="UniProtKB-UniRule"/>
</dbReference>
<comment type="function">
    <text evidence="10">A helicase/nuclease that prepares dsDNA breaks (DSB) for recombinational DNA repair. Binds to DSBs and unwinds DNA via a highly rapid and processive ATP-dependent bidirectional helicase activity. Unwinds dsDNA until it encounters a Chi (crossover hotspot instigator) sequence from the 3' direction. Cuts ssDNA a few nucleotides 3' to the Chi site. The properties and activities of the enzyme are changed at Chi. The Chi-altered holoenzyme produces a long 3'-ssDNA overhang and facilitates RecA-binding to the ssDNA for homologous DNA recombination and repair. Holoenzyme degrades any linearized DNA that is unable to undergo homologous recombination. In the holoenzyme this subunit recognizes the wild-type Chi sequence, and when added to isolated RecB increases its ATP-dependent helicase processivity.</text>
</comment>